<evidence type="ECO:0000256" key="1">
    <source>
        <dbReference type="ARBA" id="ARBA00022737"/>
    </source>
</evidence>
<dbReference type="SMART" id="SM00028">
    <property type="entry name" value="TPR"/>
    <property type="match status" value="2"/>
</dbReference>
<proteinExistence type="predicted"/>
<name>A0A367ZUE7_9BACT</name>
<keyword evidence="4" id="KW-0472">Membrane</keyword>
<evidence type="ECO:0000256" key="2">
    <source>
        <dbReference type="ARBA" id="ARBA00022803"/>
    </source>
</evidence>
<dbReference type="AlphaFoldDB" id="A0A367ZUE7"/>
<evidence type="ECO:0000313" key="6">
    <source>
        <dbReference type="Proteomes" id="UP000252355"/>
    </source>
</evidence>
<sequence length="183" mass="20653">MDMVTILIIGGVVVLVAIVVVLVVSKDKGPTLETPPAEESTEKKETVTAKRFKSVLSGSDLQNQMKKEEQELLTQYTAGTGEGIAEVEKLLVSDPNNVDLLDWLAFMYYSNNEIDKAIETYKKALSIKPTNENQHYYLGNSYFKKGMFEEAKKEWSEVIRLKPNSKIAKNAQERIDYIVSNKK</sequence>
<dbReference type="PANTHER" id="PTHR44943">
    <property type="entry name" value="CELLULOSE SYNTHASE OPERON PROTEIN C"/>
    <property type="match status" value="1"/>
</dbReference>
<evidence type="ECO:0000256" key="3">
    <source>
        <dbReference type="PROSITE-ProRule" id="PRU00339"/>
    </source>
</evidence>
<organism evidence="5 6">
    <name type="scientific">Candidatus Ozemobacter sibiricus</name>
    <dbReference type="NCBI Taxonomy" id="2268124"/>
    <lineage>
        <taxon>Bacteria</taxon>
        <taxon>Candidatus Ozemobacteria</taxon>
        <taxon>Candidatus Ozemobacterales</taxon>
        <taxon>Candidatus Ozemobacteraceae</taxon>
        <taxon>Candidatus Ozemobacter</taxon>
    </lineage>
</organism>
<keyword evidence="4" id="KW-0812">Transmembrane</keyword>
<dbReference type="Pfam" id="PF13414">
    <property type="entry name" value="TPR_11"/>
    <property type="match status" value="1"/>
</dbReference>
<keyword evidence="1" id="KW-0677">Repeat</keyword>
<dbReference type="PROSITE" id="PS50005">
    <property type="entry name" value="TPR"/>
    <property type="match status" value="2"/>
</dbReference>
<comment type="caution">
    <text evidence="5">The sequence shown here is derived from an EMBL/GenBank/DDBJ whole genome shotgun (WGS) entry which is preliminary data.</text>
</comment>
<gene>
    <name evidence="5" type="ORF">OZSIB_2208</name>
</gene>
<evidence type="ECO:0000256" key="4">
    <source>
        <dbReference type="SAM" id="Phobius"/>
    </source>
</evidence>
<feature type="transmembrane region" description="Helical" evidence="4">
    <location>
        <begin position="6"/>
        <end position="24"/>
    </location>
</feature>
<dbReference type="PANTHER" id="PTHR44943:SF8">
    <property type="entry name" value="TPR REPEAT-CONTAINING PROTEIN MJ0263"/>
    <property type="match status" value="1"/>
</dbReference>
<reference evidence="5 6" key="1">
    <citation type="submission" date="2018-05" db="EMBL/GenBank/DDBJ databases">
        <title>A metagenomic window into the 2 km-deep terrestrial subsurface aquifer revealed taxonomically and functionally diverse microbial community comprising novel uncultured bacterial lineages.</title>
        <authorList>
            <person name="Kadnikov V.V."/>
            <person name="Mardanov A.V."/>
            <person name="Beletsky A.V."/>
            <person name="Banks D."/>
            <person name="Pimenov N.V."/>
            <person name="Frank Y.A."/>
            <person name="Karnachuk O.V."/>
            <person name="Ravin N.V."/>
        </authorList>
    </citation>
    <scope>NUCLEOTIDE SEQUENCE [LARGE SCALE GENOMIC DNA]</scope>
    <source>
        <strain evidence="5">BY5</strain>
    </source>
</reference>
<dbReference type="Gene3D" id="1.25.40.10">
    <property type="entry name" value="Tetratricopeptide repeat domain"/>
    <property type="match status" value="1"/>
</dbReference>
<keyword evidence="2 3" id="KW-0802">TPR repeat</keyword>
<dbReference type="Proteomes" id="UP000252355">
    <property type="component" value="Unassembled WGS sequence"/>
</dbReference>
<keyword evidence="4" id="KW-1133">Transmembrane helix</keyword>
<dbReference type="InterPro" id="IPR051685">
    <property type="entry name" value="Ycf3/AcsC/BcsC/TPR_MFPF"/>
</dbReference>
<dbReference type="InterPro" id="IPR011990">
    <property type="entry name" value="TPR-like_helical_dom_sf"/>
</dbReference>
<feature type="repeat" description="TPR" evidence="3">
    <location>
        <begin position="132"/>
        <end position="165"/>
    </location>
</feature>
<dbReference type="SUPFAM" id="SSF48452">
    <property type="entry name" value="TPR-like"/>
    <property type="match status" value="1"/>
</dbReference>
<dbReference type="InterPro" id="IPR019734">
    <property type="entry name" value="TPR_rpt"/>
</dbReference>
<dbReference type="EMBL" id="QOQW01000002">
    <property type="protein sequence ID" value="RCK81339.1"/>
    <property type="molecule type" value="Genomic_DNA"/>
</dbReference>
<evidence type="ECO:0000313" key="5">
    <source>
        <dbReference type="EMBL" id="RCK81339.1"/>
    </source>
</evidence>
<accession>A0A367ZUE7</accession>
<feature type="repeat" description="TPR" evidence="3">
    <location>
        <begin position="98"/>
        <end position="131"/>
    </location>
</feature>
<protein>
    <submittedName>
        <fullName evidence="5">TPR domain protein, putative component of TonB system</fullName>
    </submittedName>
</protein>